<sequence length="269" mass="29230">MLNDEVATEQQLNRLCGNENAFSYTRVPRRRTPVEVTPRGIALVPEAEREGAGLGKETTVKSKILSHFIKGKVSLSPMETVLMIHGELEHLENLVKLARKKRDSETPENQVSVVSASPSIRKICVSKSHRSKTLHLPVEIGDCIIEGLLDTRASMSVLAAAVVRELGMMHLVTGNESYKTASGVVTRALGRVDEVRYGPGSHVEIMPLTVVNLLQRVNTDQCGNGVEIPMDHGPVGRDPEAAGSDQAQKRSEGEGDASVSNDESDDDEF</sequence>
<reference evidence="2" key="1">
    <citation type="submission" date="2024-02" db="EMBL/GenBank/DDBJ databases">
        <authorList>
            <consortium name="ELIXIR-Norway"/>
            <consortium name="Elixir Norway"/>
        </authorList>
    </citation>
    <scope>NUCLEOTIDE SEQUENCE</scope>
</reference>
<dbReference type="EMBL" id="OZ019897">
    <property type="protein sequence ID" value="CAK9226828.1"/>
    <property type="molecule type" value="Genomic_DNA"/>
</dbReference>
<dbReference type="Pfam" id="PF13975">
    <property type="entry name" value="gag-asp_proteas"/>
    <property type="match status" value="1"/>
</dbReference>
<dbReference type="Proteomes" id="UP001497512">
    <property type="component" value="Chromosome 5"/>
</dbReference>
<gene>
    <name evidence="2" type="ORF">CSSPTR1EN2_LOCUS18434</name>
</gene>
<evidence type="ECO:0000313" key="2">
    <source>
        <dbReference type="EMBL" id="CAK9226828.1"/>
    </source>
</evidence>
<dbReference type="Gene3D" id="2.40.70.10">
    <property type="entry name" value="Acid Proteases"/>
    <property type="match status" value="1"/>
</dbReference>
<keyword evidence="3" id="KW-1185">Reference proteome</keyword>
<proteinExistence type="predicted"/>
<accession>A0ABP0URA7</accession>
<name>A0ABP0URA7_9BRYO</name>
<evidence type="ECO:0000256" key="1">
    <source>
        <dbReference type="SAM" id="MobiDB-lite"/>
    </source>
</evidence>
<evidence type="ECO:0008006" key="4">
    <source>
        <dbReference type="Google" id="ProtNLM"/>
    </source>
</evidence>
<feature type="region of interest" description="Disordered" evidence="1">
    <location>
        <begin position="224"/>
        <end position="269"/>
    </location>
</feature>
<protein>
    <recommendedName>
        <fullName evidence="4">Aspartic peptidase DDI1-type domain-containing protein</fullName>
    </recommendedName>
</protein>
<dbReference type="InterPro" id="IPR021109">
    <property type="entry name" value="Peptidase_aspartic_dom_sf"/>
</dbReference>
<evidence type="ECO:0000313" key="3">
    <source>
        <dbReference type="Proteomes" id="UP001497512"/>
    </source>
</evidence>
<dbReference type="SUPFAM" id="SSF50630">
    <property type="entry name" value="Acid proteases"/>
    <property type="match status" value="1"/>
</dbReference>
<organism evidence="2 3">
    <name type="scientific">Sphagnum troendelagicum</name>
    <dbReference type="NCBI Taxonomy" id="128251"/>
    <lineage>
        <taxon>Eukaryota</taxon>
        <taxon>Viridiplantae</taxon>
        <taxon>Streptophyta</taxon>
        <taxon>Embryophyta</taxon>
        <taxon>Bryophyta</taxon>
        <taxon>Sphagnophytina</taxon>
        <taxon>Sphagnopsida</taxon>
        <taxon>Sphagnales</taxon>
        <taxon>Sphagnaceae</taxon>
        <taxon>Sphagnum</taxon>
    </lineage>
</organism>